<name>A0A914DPD2_9BILA</name>
<dbReference type="AlphaFoldDB" id="A0A914DPD2"/>
<dbReference type="InterPro" id="IPR016187">
    <property type="entry name" value="CTDL_fold"/>
</dbReference>
<dbReference type="InterPro" id="IPR016186">
    <property type="entry name" value="C-type_lectin-like/link_sf"/>
</dbReference>
<reference evidence="3" key="1">
    <citation type="submission" date="2022-11" db="UniProtKB">
        <authorList>
            <consortium name="WormBaseParasite"/>
        </authorList>
    </citation>
    <scope>IDENTIFICATION</scope>
</reference>
<dbReference type="Gene3D" id="3.10.100.10">
    <property type="entry name" value="Mannose-Binding Protein A, subunit A"/>
    <property type="match status" value="1"/>
</dbReference>
<dbReference type="PANTHER" id="PTHR22803">
    <property type="entry name" value="MANNOSE, PHOSPHOLIPASE, LECTIN RECEPTOR RELATED"/>
    <property type="match status" value="1"/>
</dbReference>
<dbReference type="Pfam" id="PF00059">
    <property type="entry name" value="Lectin_C"/>
    <property type="match status" value="1"/>
</dbReference>
<feature type="domain" description="C-type lectin" evidence="1">
    <location>
        <begin position="1"/>
        <end position="78"/>
    </location>
</feature>
<dbReference type="SUPFAM" id="SSF56436">
    <property type="entry name" value="C-type lectin-like"/>
    <property type="match status" value="1"/>
</dbReference>
<dbReference type="WBParaSite" id="ACRNAN_scaffold3461.g25250.t1">
    <property type="protein sequence ID" value="ACRNAN_scaffold3461.g25250.t1"/>
    <property type="gene ID" value="ACRNAN_scaffold3461.g25250"/>
</dbReference>
<sequence length="89" mass="10464">MGSDLVSIHSKQEQDFIVSLITQNTWGIWIGLYFDFSTESWKWTDGTAYNYTNWAPSEPTGSEYCTHFDGFRDYMWNDMPYRTGGFLIH</sequence>
<evidence type="ECO:0000259" key="1">
    <source>
        <dbReference type="PROSITE" id="PS50041"/>
    </source>
</evidence>
<dbReference type="PROSITE" id="PS50041">
    <property type="entry name" value="C_TYPE_LECTIN_2"/>
    <property type="match status" value="1"/>
</dbReference>
<keyword evidence="2" id="KW-1185">Reference proteome</keyword>
<dbReference type="CDD" id="cd00037">
    <property type="entry name" value="CLECT"/>
    <property type="match status" value="1"/>
</dbReference>
<organism evidence="2 3">
    <name type="scientific">Acrobeloides nanus</name>
    <dbReference type="NCBI Taxonomy" id="290746"/>
    <lineage>
        <taxon>Eukaryota</taxon>
        <taxon>Metazoa</taxon>
        <taxon>Ecdysozoa</taxon>
        <taxon>Nematoda</taxon>
        <taxon>Chromadorea</taxon>
        <taxon>Rhabditida</taxon>
        <taxon>Tylenchina</taxon>
        <taxon>Cephalobomorpha</taxon>
        <taxon>Cephaloboidea</taxon>
        <taxon>Cephalobidae</taxon>
        <taxon>Acrobeloides</taxon>
    </lineage>
</organism>
<accession>A0A914DPD2</accession>
<protein>
    <submittedName>
        <fullName evidence="3">C-type lectin domain-containing protein</fullName>
    </submittedName>
</protein>
<dbReference type="Proteomes" id="UP000887540">
    <property type="component" value="Unplaced"/>
</dbReference>
<evidence type="ECO:0000313" key="2">
    <source>
        <dbReference type="Proteomes" id="UP000887540"/>
    </source>
</evidence>
<proteinExistence type="predicted"/>
<dbReference type="InterPro" id="IPR050111">
    <property type="entry name" value="C-type_lectin/snaclec_domain"/>
</dbReference>
<evidence type="ECO:0000313" key="3">
    <source>
        <dbReference type="WBParaSite" id="ACRNAN_scaffold3461.g25250.t1"/>
    </source>
</evidence>
<dbReference type="InterPro" id="IPR001304">
    <property type="entry name" value="C-type_lectin-like"/>
</dbReference>